<accession>X0T996</accession>
<evidence type="ECO:0000313" key="1">
    <source>
        <dbReference type="EMBL" id="GAF83901.1"/>
    </source>
</evidence>
<name>X0T996_9ZZZZ</name>
<comment type="caution">
    <text evidence="1">The sequence shown here is derived from an EMBL/GenBank/DDBJ whole genome shotgun (WGS) entry which is preliminary data.</text>
</comment>
<dbReference type="AlphaFoldDB" id="X0T996"/>
<proteinExistence type="predicted"/>
<feature type="non-terminal residue" evidence="1">
    <location>
        <position position="1"/>
    </location>
</feature>
<dbReference type="EMBL" id="BARS01003527">
    <property type="protein sequence ID" value="GAF83901.1"/>
    <property type="molecule type" value="Genomic_DNA"/>
</dbReference>
<evidence type="ECO:0008006" key="2">
    <source>
        <dbReference type="Google" id="ProtNLM"/>
    </source>
</evidence>
<protein>
    <recommendedName>
        <fullName evidence="2">Glycosyl transferase family 1 domain-containing protein</fullName>
    </recommendedName>
</protein>
<sequence>IPFAELRDKYQPKAKVIRQLGNVIDTIHPEVTKNVLCSSKKVFHNLPEGTHKILYRQEFNTDYYFNNLYMPGKTVRNFMHCCPSVKESYEPFMAVKELLKDKFMFFMHGMLGHNGIVPHHINQSILENTMFLWHVKPWGDGFGYNMHYAAAMGIPIITRYSDYKDELAGEFLIPGETCIDIENKSPEVIAAEILFWEKRYEQMSESIYKAWEKVCNYDKDFERIKVFLENLK</sequence>
<reference evidence="1" key="1">
    <citation type="journal article" date="2014" name="Front. Microbiol.">
        <title>High frequency of phylogenetically diverse reductive dehalogenase-homologous genes in deep subseafloor sedimentary metagenomes.</title>
        <authorList>
            <person name="Kawai M."/>
            <person name="Futagami T."/>
            <person name="Toyoda A."/>
            <person name="Takaki Y."/>
            <person name="Nishi S."/>
            <person name="Hori S."/>
            <person name="Arai W."/>
            <person name="Tsubouchi T."/>
            <person name="Morono Y."/>
            <person name="Uchiyama I."/>
            <person name="Ito T."/>
            <person name="Fujiyama A."/>
            <person name="Inagaki F."/>
            <person name="Takami H."/>
        </authorList>
    </citation>
    <scope>NUCLEOTIDE SEQUENCE</scope>
    <source>
        <strain evidence="1">Expedition CK06-06</strain>
    </source>
</reference>
<organism evidence="1">
    <name type="scientific">marine sediment metagenome</name>
    <dbReference type="NCBI Taxonomy" id="412755"/>
    <lineage>
        <taxon>unclassified sequences</taxon>
        <taxon>metagenomes</taxon>
        <taxon>ecological metagenomes</taxon>
    </lineage>
</organism>
<gene>
    <name evidence="1" type="ORF">S01H1_06842</name>
</gene>